<feature type="domain" description="S1 motif" evidence="1">
    <location>
        <begin position="254"/>
        <end position="322"/>
    </location>
</feature>
<name>A0AAP0BHG3_9ASPA</name>
<gene>
    <name evidence="2" type="ORF">KSP39_PZI009690</name>
</gene>
<comment type="caution">
    <text evidence="2">The sequence shown here is derived from an EMBL/GenBank/DDBJ whole genome shotgun (WGS) entry which is preliminary data.</text>
</comment>
<dbReference type="PANTHER" id="PTHR47600">
    <property type="entry name" value="NUCLEIC ACID-BINDING, OB-FOLD-LIKE PROTEIN"/>
    <property type="match status" value="1"/>
</dbReference>
<dbReference type="Gene3D" id="2.40.50.140">
    <property type="entry name" value="Nucleic acid-binding proteins"/>
    <property type="match status" value="1"/>
</dbReference>
<organism evidence="2 3">
    <name type="scientific">Platanthera zijinensis</name>
    <dbReference type="NCBI Taxonomy" id="2320716"/>
    <lineage>
        <taxon>Eukaryota</taxon>
        <taxon>Viridiplantae</taxon>
        <taxon>Streptophyta</taxon>
        <taxon>Embryophyta</taxon>
        <taxon>Tracheophyta</taxon>
        <taxon>Spermatophyta</taxon>
        <taxon>Magnoliopsida</taxon>
        <taxon>Liliopsida</taxon>
        <taxon>Asparagales</taxon>
        <taxon>Orchidaceae</taxon>
        <taxon>Orchidoideae</taxon>
        <taxon>Orchideae</taxon>
        <taxon>Orchidinae</taxon>
        <taxon>Platanthera</taxon>
    </lineage>
</organism>
<evidence type="ECO:0000313" key="2">
    <source>
        <dbReference type="EMBL" id="KAK8940399.1"/>
    </source>
</evidence>
<dbReference type="InterPro" id="IPR012340">
    <property type="entry name" value="NA-bd_OB-fold"/>
</dbReference>
<dbReference type="Proteomes" id="UP001418222">
    <property type="component" value="Unassembled WGS sequence"/>
</dbReference>
<evidence type="ECO:0000313" key="3">
    <source>
        <dbReference type="Proteomes" id="UP001418222"/>
    </source>
</evidence>
<dbReference type="PROSITE" id="PS50126">
    <property type="entry name" value="S1"/>
    <property type="match status" value="1"/>
</dbReference>
<proteinExistence type="predicted"/>
<dbReference type="SUPFAM" id="SSF50249">
    <property type="entry name" value="Nucleic acid-binding proteins"/>
    <property type="match status" value="1"/>
</dbReference>
<dbReference type="SMART" id="SM00316">
    <property type="entry name" value="S1"/>
    <property type="match status" value="2"/>
</dbReference>
<dbReference type="EMBL" id="JBBWWQ010000008">
    <property type="protein sequence ID" value="KAK8940399.1"/>
    <property type="molecule type" value="Genomic_DNA"/>
</dbReference>
<sequence length="438" mass="50080">MLSSRIALRELQIIISRQRGKMRAMGLQMPPMQNGVQQIDAKISRTSLHGNSINSRNDVSVNASMLEKPCWQEFSNREIIHPAGSEVSSSNDKTYQYSADVYQPAEEKGREQNDWRRAENMLKLGERVEVELISCSSKGFMASFGSLIGFFPYRNLSTKWKFLAFESWLKKKDCNQNLKKDKEMSLSDMKFDELLEAYEEEKTKYLSSFVGQRLRVSVVSADKRSRRLMFSGRPKENEELVEKKRSLMERLNVGDIIKCCITKITYFGIFVVVEGVPALVHQSEMSWDMTLHSSTYFKIGQVVEAKVHQLDFALERITLSLKEVTPDPLMESLESVIGGQTSLAMNIEYAQADIEWADVDSLIKELHMVGGVCNVTKGRFFFSPGLAPTFQVYMASMFDNQYKLLARYENKVQEIFVQASLAKEQLKDAIMTCTNRVQ</sequence>
<dbReference type="Pfam" id="PF00575">
    <property type="entry name" value="S1"/>
    <property type="match status" value="1"/>
</dbReference>
<dbReference type="GO" id="GO:0003676">
    <property type="term" value="F:nucleic acid binding"/>
    <property type="evidence" value="ECO:0007669"/>
    <property type="project" value="InterPro"/>
</dbReference>
<protein>
    <recommendedName>
        <fullName evidence="1">S1 motif domain-containing protein</fullName>
    </recommendedName>
</protein>
<dbReference type="AlphaFoldDB" id="A0AAP0BHG3"/>
<evidence type="ECO:0000259" key="1">
    <source>
        <dbReference type="PROSITE" id="PS50126"/>
    </source>
</evidence>
<dbReference type="InterPro" id="IPR003029">
    <property type="entry name" value="S1_domain"/>
</dbReference>
<accession>A0AAP0BHG3</accession>
<dbReference type="PANTHER" id="PTHR47600:SF1">
    <property type="entry name" value="NUCLEIC ACID-BINDING, OB-FOLD-LIKE PROTEIN"/>
    <property type="match status" value="1"/>
</dbReference>
<reference evidence="2 3" key="1">
    <citation type="journal article" date="2022" name="Nat. Plants">
        <title>Genomes of leafy and leafless Platanthera orchids illuminate the evolution of mycoheterotrophy.</title>
        <authorList>
            <person name="Li M.H."/>
            <person name="Liu K.W."/>
            <person name="Li Z."/>
            <person name="Lu H.C."/>
            <person name="Ye Q.L."/>
            <person name="Zhang D."/>
            <person name="Wang J.Y."/>
            <person name="Li Y.F."/>
            <person name="Zhong Z.M."/>
            <person name="Liu X."/>
            <person name="Yu X."/>
            <person name="Liu D.K."/>
            <person name="Tu X.D."/>
            <person name="Liu B."/>
            <person name="Hao Y."/>
            <person name="Liao X.Y."/>
            <person name="Jiang Y.T."/>
            <person name="Sun W.H."/>
            <person name="Chen J."/>
            <person name="Chen Y.Q."/>
            <person name="Ai Y."/>
            <person name="Zhai J.W."/>
            <person name="Wu S.S."/>
            <person name="Zhou Z."/>
            <person name="Hsiao Y.Y."/>
            <person name="Wu W.L."/>
            <person name="Chen Y.Y."/>
            <person name="Lin Y.F."/>
            <person name="Hsu J.L."/>
            <person name="Li C.Y."/>
            <person name="Wang Z.W."/>
            <person name="Zhao X."/>
            <person name="Zhong W.Y."/>
            <person name="Ma X.K."/>
            <person name="Ma L."/>
            <person name="Huang J."/>
            <person name="Chen G.Z."/>
            <person name="Huang M.Z."/>
            <person name="Huang L."/>
            <person name="Peng D.H."/>
            <person name="Luo Y.B."/>
            <person name="Zou S.Q."/>
            <person name="Chen S.P."/>
            <person name="Lan S."/>
            <person name="Tsai W.C."/>
            <person name="Van de Peer Y."/>
            <person name="Liu Z.J."/>
        </authorList>
    </citation>
    <scope>NUCLEOTIDE SEQUENCE [LARGE SCALE GENOMIC DNA]</scope>
    <source>
        <strain evidence="2">Lor287</strain>
    </source>
</reference>
<keyword evidence="3" id="KW-1185">Reference proteome</keyword>